<evidence type="ECO:0000313" key="7">
    <source>
        <dbReference type="EMBL" id="KAK1328473.1"/>
    </source>
</evidence>
<dbReference type="AlphaFoldDB" id="A0AA40HC25"/>
<dbReference type="GO" id="GO:0045095">
    <property type="term" value="C:keratin filament"/>
    <property type="evidence" value="ECO:0007669"/>
    <property type="project" value="TreeGrafter"/>
</dbReference>
<name>A0AA40HC25_CNENI</name>
<dbReference type="PROSITE" id="PS51842">
    <property type="entry name" value="IF_ROD_2"/>
    <property type="match status" value="1"/>
</dbReference>
<evidence type="ECO:0000256" key="3">
    <source>
        <dbReference type="ARBA" id="ARBA00022754"/>
    </source>
</evidence>
<dbReference type="GO" id="GO:0005198">
    <property type="term" value="F:structural molecule activity"/>
    <property type="evidence" value="ECO:0007669"/>
    <property type="project" value="InterPro"/>
</dbReference>
<dbReference type="GO" id="GO:0045104">
    <property type="term" value="P:intermediate filament cytoskeleton organization"/>
    <property type="evidence" value="ECO:0007669"/>
    <property type="project" value="TreeGrafter"/>
</dbReference>
<evidence type="ECO:0000256" key="5">
    <source>
        <dbReference type="SAM" id="MobiDB-lite"/>
    </source>
</evidence>
<keyword evidence="1" id="KW-0597">Phosphoprotein</keyword>
<dbReference type="EMBL" id="JAULJE010000023">
    <property type="protein sequence ID" value="KAK1328473.1"/>
    <property type="molecule type" value="Genomic_DNA"/>
</dbReference>
<evidence type="ECO:0000313" key="8">
    <source>
        <dbReference type="Proteomes" id="UP001177744"/>
    </source>
</evidence>
<comment type="caution">
    <text evidence="7">The sequence shown here is derived from an EMBL/GenBank/DDBJ whole genome shotgun (WGS) entry which is preliminary data.</text>
</comment>
<evidence type="ECO:0000256" key="4">
    <source>
        <dbReference type="ARBA" id="ARBA00023054"/>
    </source>
</evidence>
<keyword evidence="4" id="KW-0175">Coiled coil</keyword>
<dbReference type="PANTHER" id="PTHR23239">
    <property type="entry name" value="INTERMEDIATE FILAMENT"/>
    <property type="match status" value="1"/>
</dbReference>
<feature type="region of interest" description="Disordered" evidence="5">
    <location>
        <begin position="95"/>
        <end position="115"/>
    </location>
</feature>
<evidence type="ECO:0000256" key="1">
    <source>
        <dbReference type="ARBA" id="ARBA00022553"/>
    </source>
</evidence>
<organism evidence="7 8">
    <name type="scientific">Cnephaeus nilssonii</name>
    <name type="common">Northern bat</name>
    <name type="synonym">Eptesicus nilssonii</name>
    <dbReference type="NCBI Taxonomy" id="3371016"/>
    <lineage>
        <taxon>Eukaryota</taxon>
        <taxon>Metazoa</taxon>
        <taxon>Chordata</taxon>
        <taxon>Craniata</taxon>
        <taxon>Vertebrata</taxon>
        <taxon>Euteleostomi</taxon>
        <taxon>Mammalia</taxon>
        <taxon>Eutheria</taxon>
        <taxon>Laurasiatheria</taxon>
        <taxon>Chiroptera</taxon>
        <taxon>Yangochiroptera</taxon>
        <taxon>Vespertilionidae</taxon>
        <taxon>Cnephaeus</taxon>
    </lineage>
</organism>
<dbReference type="PANTHER" id="PTHR23239:SF349">
    <property type="entry name" value="KERATIN, TYPE I CYTOSKELETAL 18"/>
    <property type="match status" value="1"/>
</dbReference>
<evidence type="ECO:0000259" key="6">
    <source>
        <dbReference type="PROSITE" id="PS51842"/>
    </source>
</evidence>
<evidence type="ECO:0000256" key="2">
    <source>
        <dbReference type="ARBA" id="ARBA00022744"/>
    </source>
</evidence>
<dbReference type="Pfam" id="PF00038">
    <property type="entry name" value="Filament"/>
    <property type="match status" value="1"/>
</dbReference>
<keyword evidence="8" id="KW-1185">Reference proteome</keyword>
<accession>A0AA40HC25</accession>
<dbReference type="InterPro" id="IPR039008">
    <property type="entry name" value="IF_rod_dom"/>
</dbReference>
<dbReference type="PRINTS" id="PR01248">
    <property type="entry name" value="TYPE1KERATIN"/>
</dbReference>
<sequence>MELAMHQSVERDINGLRKVTDGTNVTGLQLETESEALKEELLFMKKSHEEEVKGLCNQTANPGLTVELGAPKSQDLSKIMADTWALYDELAQKNQEERDKYWSPHTEESGHLADH</sequence>
<dbReference type="Gene3D" id="1.20.5.1160">
    <property type="entry name" value="Vasodilator-stimulated phosphoprotein"/>
    <property type="match status" value="1"/>
</dbReference>
<reference evidence="7" key="1">
    <citation type="submission" date="2023-06" db="EMBL/GenBank/DDBJ databases">
        <title>Reference genome for the Northern bat (Eptesicus nilssonii), a most northern bat species.</title>
        <authorList>
            <person name="Laine V.N."/>
            <person name="Pulliainen A.T."/>
            <person name="Lilley T.M."/>
        </authorList>
    </citation>
    <scope>NUCLEOTIDE SEQUENCE</scope>
    <source>
        <strain evidence="7">BLF_Eptnil</strain>
        <tissue evidence="7">Kidney</tissue>
    </source>
</reference>
<keyword evidence="3" id="KW-0403">Intermediate filament</keyword>
<dbReference type="Proteomes" id="UP001177744">
    <property type="component" value="Unassembled WGS sequence"/>
</dbReference>
<feature type="domain" description="IF rod" evidence="6">
    <location>
        <begin position="1"/>
        <end position="115"/>
    </location>
</feature>
<dbReference type="InterPro" id="IPR002957">
    <property type="entry name" value="Keratin_I"/>
</dbReference>
<proteinExistence type="predicted"/>
<keyword evidence="2" id="KW-0416">Keratin</keyword>
<protein>
    <recommendedName>
        <fullName evidence="6">IF rod domain-containing protein</fullName>
    </recommendedName>
</protein>
<gene>
    <name evidence="7" type="ORF">QTO34_012046</name>
</gene>